<protein>
    <submittedName>
        <fullName evidence="2">Uncharacterized protein</fullName>
    </submittedName>
</protein>
<dbReference type="AlphaFoldDB" id="A0A9K3I3L2"/>
<organism evidence="2 3">
    <name type="scientific">Helianthus annuus</name>
    <name type="common">Common sunflower</name>
    <dbReference type="NCBI Taxonomy" id="4232"/>
    <lineage>
        <taxon>Eukaryota</taxon>
        <taxon>Viridiplantae</taxon>
        <taxon>Streptophyta</taxon>
        <taxon>Embryophyta</taxon>
        <taxon>Tracheophyta</taxon>
        <taxon>Spermatophyta</taxon>
        <taxon>Magnoliopsida</taxon>
        <taxon>eudicotyledons</taxon>
        <taxon>Gunneridae</taxon>
        <taxon>Pentapetalae</taxon>
        <taxon>asterids</taxon>
        <taxon>campanulids</taxon>
        <taxon>Asterales</taxon>
        <taxon>Asteraceae</taxon>
        <taxon>Asteroideae</taxon>
        <taxon>Heliantheae alliance</taxon>
        <taxon>Heliantheae</taxon>
        <taxon>Helianthus</taxon>
    </lineage>
</organism>
<gene>
    <name evidence="2" type="ORF">HanXRQr2_Chr09g0370661</name>
</gene>
<evidence type="ECO:0000256" key="1">
    <source>
        <dbReference type="SAM" id="Phobius"/>
    </source>
</evidence>
<reference evidence="2" key="1">
    <citation type="journal article" date="2017" name="Nature">
        <title>The sunflower genome provides insights into oil metabolism, flowering and Asterid evolution.</title>
        <authorList>
            <person name="Badouin H."/>
            <person name="Gouzy J."/>
            <person name="Grassa C.J."/>
            <person name="Murat F."/>
            <person name="Staton S.E."/>
            <person name="Cottret L."/>
            <person name="Lelandais-Briere C."/>
            <person name="Owens G.L."/>
            <person name="Carrere S."/>
            <person name="Mayjonade B."/>
            <person name="Legrand L."/>
            <person name="Gill N."/>
            <person name="Kane N.C."/>
            <person name="Bowers J.E."/>
            <person name="Hubner S."/>
            <person name="Bellec A."/>
            <person name="Berard A."/>
            <person name="Berges H."/>
            <person name="Blanchet N."/>
            <person name="Boniface M.C."/>
            <person name="Brunel D."/>
            <person name="Catrice O."/>
            <person name="Chaidir N."/>
            <person name="Claudel C."/>
            <person name="Donnadieu C."/>
            <person name="Faraut T."/>
            <person name="Fievet G."/>
            <person name="Helmstetter N."/>
            <person name="King M."/>
            <person name="Knapp S.J."/>
            <person name="Lai Z."/>
            <person name="Le Paslier M.C."/>
            <person name="Lippi Y."/>
            <person name="Lorenzon L."/>
            <person name="Mandel J.R."/>
            <person name="Marage G."/>
            <person name="Marchand G."/>
            <person name="Marquand E."/>
            <person name="Bret-Mestries E."/>
            <person name="Morien E."/>
            <person name="Nambeesan S."/>
            <person name="Nguyen T."/>
            <person name="Pegot-Espagnet P."/>
            <person name="Pouilly N."/>
            <person name="Raftis F."/>
            <person name="Sallet E."/>
            <person name="Schiex T."/>
            <person name="Thomas J."/>
            <person name="Vandecasteele C."/>
            <person name="Vares D."/>
            <person name="Vear F."/>
            <person name="Vautrin S."/>
            <person name="Crespi M."/>
            <person name="Mangin B."/>
            <person name="Burke J.M."/>
            <person name="Salse J."/>
            <person name="Munos S."/>
            <person name="Vincourt P."/>
            <person name="Rieseberg L.H."/>
            <person name="Langlade N.B."/>
        </authorList>
    </citation>
    <scope>NUCLEOTIDE SEQUENCE</scope>
    <source>
        <tissue evidence="2">Leaves</tissue>
    </source>
</reference>
<dbReference type="Gramene" id="mRNA:HanXRQr2_Chr09g0370661">
    <property type="protein sequence ID" value="CDS:HanXRQr2_Chr09g0370661.1"/>
    <property type="gene ID" value="HanXRQr2_Chr09g0370661"/>
</dbReference>
<keyword evidence="1" id="KW-0472">Membrane</keyword>
<reference evidence="2" key="2">
    <citation type="submission" date="2020-06" db="EMBL/GenBank/DDBJ databases">
        <title>Helianthus annuus Genome sequencing and assembly Release 2.</title>
        <authorList>
            <person name="Gouzy J."/>
            <person name="Langlade N."/>
            <person name="Munos S."/>
        </authorList>
    </citation>
    <scope>NUCLEOTIDE SEQUENCE</scope>
    <source>
        <tissue evidence="2">Leaves</tissue>
    </source>
</reference>
<dbReference type="Proteomes" id="UP000215914">
    <property type="component" value="Unassembled WGS sequence"/>
</dbReference>
<proteinExistence type="predicted"/>
<keyword evidence="3" id="KW-1185">Reference proteome</keyword>
<keyword evidence="1" id="KW-0812">Transmembrane</keyword>
<name>A0A9K3I3L2_HELAN</name>
<evidence type="ECO:0000313" key="3">
    <source>
        <dbReference type="Proteomes" id="UP000215914"/>
    </source>
</evidence>
<comment type="caution">
    <text evidence="2">The sequence shown here is derived from an EMBL/GenBank/DDBJ whole genome shotgun (WGS) entry which is preliminary data.</text>
</comment>
<evidence type="ECO:0000313" key="2">
    <source>
        <dbReference type="EMBL" id="KAF5789390.1"/>
    </source>
</evidence>
<sequence length="60" mass="6799">MCIMVSVLSYGPYRFHNDATLDYLLISGAVVSHKFYVASCYYYLLLLPAEFLASRSVVAR</sequence>
<dbReference type="EMBL" id="MNCJ02000324">
    <property type="protein sequence ID" value="KAF5789390.1"/>
    <property type="molecule type" value="Genomic_DNA"/>
</dbReference>
<keyword evidence="1" id="KW-1133">Transmembrane helix</keyword>
<accession>A0A9K3I3L2</accession>
<feature type="transmembrane region" description="Helical" evidence="1">
    <location>
        <begin position="23"/>
        <end position="45"/>
    </location>
</feature>